<protein>
    <submittedName>
        <fullName evidence="1">Uncharacterized protein</fullName>
    </submittedName>
</protein>
<evidence type="ECO:0000313" key="1">
    <source>
        <dbReference type="EMBL" id="MBE9068127.1"/>
    </source>
</evidence>
<proteinExistence type="predicted"/>
<keyword evidence="2" id="KW-1185">Reference proteome</keyword>
<reference evidence="1" key="1">
    <citation type="submission" date="2020-10" db="EMBL/GenBank/DDBJ databases">
        <authorList>
            <person name="Castelo-Branco R."/>
            <person name="Eusebio N."/>
            <person name="Adriana R."/>
            <person name="Vieira A."/>
            <person name="Brugerolle De Fraissinette N."/>
            <person name="Rezende De Castro R."/>
            <person name="Schneider M.P."/>
            <person name="Vasconcelos V."/>
            <person name="Leao P.N."/>
        </authorList>
    </citation>
    <scope>NUCLEOTIDE SEQUENCE</scope>
    <source>
        <strain evidence="1">LEGE 11479</strain>
    </source>
</reference>
<accession>A0A928ZVA2</accession>
<sequence>MPSETLKASFVVVARWVHKISETYVAPERGTLLLVIQMWLNTQGPIGL</sequence>
<name>A0A928ZVA2_LEPEC</name>
<dbReference type="Proteomes" id="UP000615026">
    <property type="component" value="Unassembled WGS sequence"/>
</dbReference>
<comment type="caution">
    <text evidence="1">The sequence shown here is derived from an EMBL/GenBank/DDBJ whole genome shotgun (WGS) entry which is preliminary data.</text>
</comment>
<evidence type="ECO:0000313" key="2">
    <source>
        <dbReference type="Proteomes" id="UP000615026"/>
    </source>
</evidence>
<dbReference type="AlphaFoldDB" id="A0A928ZVA2"/>
<organism evidence="1 2">
    <name type="scientific">Leptolyngbya cf. ectocarpi LEGE 11479</name>
    <dbReference type="NCBI Taxonomy" id="1828722"/>
    <lineage>
        <taxon>Bacteria</taxon>
        <taxon>Bacillati</taxon>
        <taxon>Cyanobacteriota</taxon>
        <taxon>Cyanophyceae</taxon>
        <taxon>Leptolyngbyales</taxon>
        <taxon>Leptolyngbyaceae</taxon>
        <taxon>Leptolyngbya group</taxon>
        <taxon>Leptolyngbya</taxon>
    </lineage>
</organism>
<gene>
    <name evidence="1" type="ORF">IQ260_15855</name>
</gene>
<dbReference type="EMBL" id="JADEXP010000142">
    <property type="protein sequence ID" value="MBE9068127.1"/>
    <property type="molecule type" value="Genomic_DNA"/>
</dbReference>